<dbReference type="RefSeq" id="WP_029630651.1">
    <property type="nucleotide sequence ID" value="NZ_JACJTA010000092.1"/>
</dbReference>
<keyword evidence="2" id="KW-1185">Reference proteome</keyword>
<dbReference type="EMBL" id="JACJTA010000092">
    <property type="protein sequence ID" value="MBD2608386.1"/>
    <property type="molecule type" value="Genomic_DNA"/>
</dbReference>
<evidence type="ECO:0000313" key="2">
    <source>
        <dbReference type="Proteomes" id="UP000660380"/>
    </source>
</evidence>
<sequence length="111" mass="12954">MTNTNDLILVWLSGEVKTPPFSSDARIEAGYLLRKVQQGEFISMPHSRPMPDIGCNCHELRIKDKDKTWRIIYFIDTDCLIILEVFAKKTEKTPLPVINKCKKRIKKYQED</sequence>
<reference evidence="1 2" key="1">
    <citation type="journal article" date="2020" name="ISME J.">
        <title>Comparative genomics reveals insights into cyanobacterial evolution and habitat adaptation.</title>
        <authorList>
            <person name="Chen M.Y."/>
            <person name="Teng W.K."/>
            <person name="Zhao L."/>
            <person name="Hu C.X."/>
            <person name="Zhou Y.K."/>
            <person name="Han B.P."/>
            <person name="Song L.R."/>
            <person name="Shu W.S."/>
        </authorList>
    </citation>
    <scope>NUCLEOTIDE SEQUENCE [LARGE SCALE GENOMIC DNA]</scope>
    <source>
        <strain evidence="1 2">FACHB-248</strain>
    </source>
</reference>
<gene>
    <name evidence="1" type="ORF">H6G81_28680</name>
</gene>
<comment type="caution">
    <text evidence="1">The sequence shown here is derived from an EMBL/GenBank/DDBJ whole genome shotgun (WGS) entry which is preliminary data.</text>
</comment>
<dbReference type="Proteomes" id="UP000660380">
    <property type="component" value="Unassembled WGS sequence"/>
</dbReference>
<dbReference type="InterPro" id="IPR009241">
    <property type="entry name" value="HigB-like"/>
</dbReference>
<name>A0ABR8GZD3_9CYAN</name>
<accession>A0ABR8GZD3</accession>
<organism evidence="1 2">
    <name type="scientific">Scytonema hofmannii FACHB-248</name>
    <dbReference type="NCBI Taxonomy" id="1842502"/>
    <lineage>
        <taxon>Bacteria</taxon>
        <taxon>Bacillati</taxon>
        <taxon>Cyanobacteriota</taxon>
        <taxon>Cyanophyceae</taxon>
        <taxon>Nostocales</taxon>
        <taxon>Scytonemataceae</taxon>
        <taxon>Scytonema</taxon>
    </lineage>
</organism>
<proteinExistence type="predicted"/>
<evidence type="ECO:0000313" key="1">
    <source>
        <dbReference type="EMBL" id="MBD2608386.1"/>
    </source>
</evidence>
<protein>
    <submittedName>
        <fullName evidence="1">Type II toxin-antitoxin system RelE/ParE family toxin</fullName>
    </submittedName>
</protein>
<dbReference type="Pfam" id="PF05973">
    <property type="entry name" value="Gp49"/>
    <property type="match status" value="1"/>
</dbReference>